<name>A0A1S0TJ21_LOALO</name>
<evidence type="ECO:0000313" key="3">
    <source>
        <dbReference type="EMBL" id="EFO14590.1"/>
    </source>
</evidence>
<gene>
    <name evidence="3" type="ORF">LOAG_13927</name>
</gene>
<accession>A0A1S0TJ21</accession>
<dbReference type="RefSeq" id="XP_003149479.1">
    <property type="nucleotide sequence ID" value="XM_003149431.1"/>
</dbReference>
<evidence type="ECO:0000256" key="2">
    <source>
        <dbReference type="SAM" id="SignalP"/>
    </source>
</evidence>
<feature type="chain" id="PRO_5010312864" evidence="2">
    <location>
        <begin position="27"/>
        <end position="114"/>
    </location>
</feature>
<dbReference type="CTD" id="9951402"/>
<feature type="signal peptide" evidence="2">
    <location>
        <begin position="1"/>
        <end position="26"/>
    </location>
</feature>
<proteinExistence type="predicted"/>
<sequence length="114" mass="12682">MVSLVITKCLITVTIITILSVAETNAQASVRTSGSFNRNFAGRSSLNNNANAIRGGDQRRNQRNRPTQAALRPGLQGLGTFFGFFRGSGRGFPFFSPFGFHYPRRFFPRRFFSG</sequence>
<dbReference type="AlphaFoldDB" id="A0A1S0TJ21"/>
<dbReference type="KEGG" id="loa:LOAG_13927"/>
<feature type="region of interest" description="Disordered" evidence="1">
    <location>
        <begin position="47"/>
        <end position="68"/>
    </location>
</feature>
<organism evidence="3">
    <name type="scientific">Loa loa</name>
    <name type="common">Eye worm</name>
    <name type="synonym">Filaria loa</name>
    <dbReference type="NCBI Taxonomy" id="7209"/>
    <lineage>
        <taxon>Eukaryota</taxon>
        <taxon>Metazoa</taxon>
        <taxon>Ecdysozoa</taxon>
        <taxon>Nematoda</taxon>
        <taxon>Chromadorea</taxon>
        <taxon>Rhabditida</taxon>
        <taxon>Spirurina</taxon>
        <taxon>Spiruromorpha</taxon>
        <taxon>Filarioidea</taxon>
        <taxon>Onchocercidae</taxon>
        <taxon>Loa</taxon>
    </lineage>
</organism>
<protein>
    <submittedName>
        <fullName evidence="3">Uncharacterized protein</fullName>
    </submittedName>
</protein>
<dbReference type="EMBL" id="JH712269">
    <property type="protein sequence ID" value="EFO14590.1"/>
    <property type="molecule type" value="Genomic_DNA"/>
</dbReference>
<dbReference type="InParanoid" id="A0A1S0TJ21"/>
<evidence type="ECO:0000256" key="1">
    <source>
        <dbReference type="SAM" id="MobiDB-lite"/>
    </source>
</evidence>
<reference evidence="3" key="1">
    <citation type="submission" date="2012-04" db="EMBL/GenBank/DDBJ databases">
        <title>The Genome Sequence of Loa loa.</title>
        <authorList>
            <consortium name="The Broad Institute Genome Sequencing Platform"/>
            <consortium name="Broad Institute Genome Sequencing Center for Infectious Disease"/>
            <person name="Nutman T.B."/>
            <person name="Fink D.L."/>
            <person name="Russ C."/>
            <person name="Young S."/>
            <person name="Zeng Q."/>
            <person name="Gargeya S."/>
            <person name="Alvarado L."/>
            <person name="Berlin A."/>
            <person name="Chapman S.B."/>
            <person name="Chen Z."/>
            <person name="Freedman E."/>
            <person name="Gellesch M."/>
            <person name="Goldberg J."/>
            <person name="Griggs A."/>
            <person name="Gujja S."/>
            <person name="Heilman E.R."/>
            <person name="Heiman D."/>
            <person name="Howarth C."/>
            <person name="Mehta T."/>
            <person name="Neiman D."/>
            <person name="Pearson M."/>
            <person name="Roberts A."/>
            <person name="Saif S."/>
            <person name="Shea T."/>
            <person name="Shenoy N."/>
            <person name="Sisk P."/>
            <person name="Stolte C."/>
            <person name="Sykes S."/>
            <person name="White J."/>
            <person name="Yandava C."/>
            <person name="Haas B."/>
            <person name="Henn M.R."/>
            <person name="Nusbaum C."/>
            <person name="Birren B."/>
        </authorList>
    </citation>
    <scope>NUCLEOTIDE SEQUENCE [LARGE SCALE GENOMIC DNA]</scope>
</reference>
<keyword evidence="2" id="KW-0732">Signal</keyword>
<dbReference type="GeneID" id="9951402"/>